<dbReference type="RefSeq" id="WP_052633059.1">
    <property type="nucleotide sequence ID" value="NZ_CP011144.1"/>
</dbReference>
<dbReference type="SUPFAM" id="SSF82693">
    <property type="entry name" value="Multidrug efflux transporter AcrB pore domain, PN1, PN2, PC1 and PC2 subdomains"/>
    <property type="match status" value="3"/>
</dbReference>
<keyword evidence="1" id="KW-0813">Transport</keyword>
<dbReference type="AlphaFoldDB" id="A0A0E3Z3K8"/>
<accession>A0A0E3Z3K8</accession>
<proteinExistence type="predicted"/>
<dbReference type="FunFam" id="3.30.70.1430:FF:000001">
    <property type="entry name" value="Efflux pump membrane transporter"/>
    <property type="match status" value="1"/>
</dbReference>
<feature type="transmembrane region" description="Helical" evidence="7">
    <location>
        <begin position="343"/>
        <end position="362"/>
    </location>
</feature>
<feature type="transmembrane region" description="Helical" evidence="7">
    <location>
        <begin position="533"/>
        <end position="556"/>
    </location>
</feature>
<dbReference type="Proteomes" id="UP000033067">
    <property type="component" value="Chromosome"/>
</dbReference>
<dbReference type="Gene3D" id="3.30.70.1320">
    <property type="entry name" value="Multidrug efflux transporter AcrB pore domain like"/>
    <property type="match status" value="1"/>
</dbReference>
<dbReference type="PATRIC" id="fig|314722.6.peg.2851"/>
<evidence type="ECO:0000256" key="5">
    <source>
        <dbReference type="ARBA" id="ARBA00022989"/>
    </source>
</evidence>
<dbReference type="InterPro" id="IPR027463">
    <property type="entry name" value="AcrB_DN_DC_subdom"/>
</dbReference>
<dbReference type="SUPFAM" id="SSF82866">
    <property type="entry name" value="Multidrug efflux transporter AcrB transmembrane domain"/>
    <property type="match status" value="2"/>
</dbReference>
<keyword evidence="6 7" id="KW-0472">Membrane</keyword>
<feature type="transmembrane region" description="Helical" evidence="7">
    <location>
        <begin position="916"/>
        <end position="942"/>
    </location>
</feature>
<feature type="transmembrane region" description="Helical" evidence="7">
    <location>
        <begin position="21"/>
        <end position="38"/>
    </location>
</feature>
<feature type="transmembrane region" description="Helical" evidence="7">
    <location>
        <begin position="963"/>
        <end position="982"/>
    </location>
</feature>
<keyword evidence="3" id="KW-0997">Cell inner membrane</keyword>
<dbReference type="OrthoDB" id="9759330at2"/>
<dbReference type="KEGG" id="psuw:WQ53_13145"/>
<dbReference type="Gene3D" id="3.30.70.1440">
    <property type="entry name" value="Multidrug efflux transporter AcrB pore domain"/>
    <property type="match status" value="1"/>
</dbReference>
<keyword evidence="2" id="KW-1003">Cell membrane</keyword>
<feature type="transmembrane region" description="Helical" evidence="7">
    <location>
        <begin position="396"/>
        <end position="416"/>
    </location>
</feature>
<dbReference type="Gene3D" id="1.20.1640.10">
    <property type="entry name" value="Multidrug efflux transporter AcrB transmembrane domain"/>
    <property type="match status" value="2"/>
</dbReference>
<name>A0A0E3Z3K8_9GAMM</name>
<reference evidence="8 9" key="1">
    <citation type="journal article" date="2015" name="Genome Announc.">
        <title>Complete Genome Sequence of Pseudoxanthomonas suwonensis Strain J1, a Cellulose-Degrading Bacterium Isolated from Leaf- and Wood-Enriched Soil.</title>
        <authorList>
            <person name="Hou L."/>
            <person name="Jiang J."/>
            <person name="Xu Z."/>
            <person name="Zhou Y."/>
            <person name="Leung F.C."/>
        </authorList>
    </citation>
    <scope>NUCLEOTIDE SEQUENCE [LARGE SCALE GENOMIC DNA]</scope>
    <source>
        <strain evidence="8 9">J1</strain>
    </source>
</reference>
<evidence type="ECO:0000256" key="6">
    <source>
        <dbReference type="ARBA" id="ARBA00023136"/>
    </source>
</evidence>
<dbReference type="PANTHER" id="PTHR32063:SF34">
    <property type="entry name" value="MULTIDRUG RESISTANCE PROTEIN MDTC"/>
    <property type="match status" value="1"/>
</dbReference>
<evidence type="ECO:0000256" key="2">
    <source>
        <dbReference type="ARBA" id="ARBA00022475"/>
    </source>
</evidence>
<dbReference type="PRINTS" id="PR00702">
    <property type="entry name" value="ACRIFLAVINRP"/>
</dbReference>
<feature type="transmembrane region" description="Helical" evidence="7">
    <location>
        <begin position="437"/>
        <end position="460"/>
    </location>
</feature>
<dbReference type="InterPro" id="IPR001036">
    <property type="entry name" value="Acrflvin-R"/>
</dbReference>
<dbReference type="GO" id="GO:0005886">
    <property type="term" value="C:plasma membrane"/>
    <property type="evidence" value="ECO:0007669"/>
    <property type="project" value="TreeGrafter"/>
</dbReference>
<dbReference type="PANTHER" id="PTHR32063">
    <property type="match status" value="1"/>
</dbReference>
<feature type="transmembrane region" description="Helical" evidence="7">
    <location>
        <begin position="994"/>
        <end position="1020"/>
    </location>
</feature>
<dbReference type="EMBL" id="CP011144">
    <property type="protein sequence ID" value="AKC87559.1"/>
    <property type="molecule type" value="Genomic_DNA"/>
</dbReference>
<evidence type="ECO:0000313" key="9">
    <source>
        <dbReference type="Proteomes" id="UP000033067"/>
    </source>
</evidence>
<feature type="transmembrane region" description="Helical" evidence="7">
    <location>
        <begin position="369"/>
        <end position="390"/>
    </location>
</feature>
<dbReference type="Pfam" id="PF00873">
    <property type="entry name" value="ACR_tran"/>
    <property type="match status" value="1"/>
</dbReference>
<feature type="transmembrane region" description="Helical" evidence="7">
    <location>
        <begin position="890"/>
        <end position="910"/>
    </location>
</feature>
<protein>
    <submittedName>
        <fullName evidence="8">Acriflavine resistance protein B</fullName>
    </submittedName>
</protein>
<keyword evidence="9" id="KW-1185">Reference proteome</keyword>
<dbReference type="Gene3D" id="3.30.2090.10">
    <property type="entry name" value="Multidrug efflux transporter AcrB TolC docking domain, DN and DC subdomains"/>
    <property type="match status" value="2"/>
</dbReference>
<keyword evidence="5 7" id="KW-1133">Transmembrane helix</keyword>
<sequence>MSPRADADRVNLSRVFIERPVATVLLAIAVVLCGLLALRQLPVAPLPQVDYPAIQVNASLPGASPESMAATVATPLERALGSIPGITRLTSASNQGNTRIDLQFSLDRNVDEAAREVQAAINAARAQLPAGMPGMPWYRKINPSQAPIMALALSSDTFTPGQVFDVASTVIAQKIAQVPGVGQVEAGGSSLPAVRVSLNPHALNQYGIALDDVAGSIRNANALRPLGQVARDDRQWQVEAGLQLRTAEEYRDLVVAWRDGRPVHLRDVAQVGEGTENRYATGFHNERNAVLLIVSRQPGANIIQTVDAIHAQMDTLQALLPAGVDMKVVMDRSPVIRATLREAQTTLVLAVTLVVLVVFAFLGSWRAALVPTLAIPVSLFGALAIIWLAGFSLNTLSLMALIVAAVLVVDDAIVVLENISRHLDAGLSPKQAALRGAGEVGATLLSMNIALAVVFVSILFLDDFVEKLFREFSLTLVAAMSVSLLVSLSLTPALCSRLLRPVDPGRVVPPWERLGELLFGGLRRAYLRSLDRTLAHLPIALCVLLATIALNVFLFAKVPKGTVPQQDTGQLRGFARGDDGLSFQVMQPKIQAYRQYLLADPAIADIAGFIGGGTGVNNGFIMIQMKPLAERGVSSREVIDRLRKDLPRVPGGNLWLWVDQDIRIGGGNNDGNLDLQLLAGDSAPLREWTPKVQEALAALPQLVDVDSSGDEGMRQVQLEIDREAATRLGVDMRLVATVLNNSFSQRQVATLYDSLNQYRVVMELEPRYTQSPTTLDQVYAIGRGGQRVPLSAFARWEYGMAPDRILHREQFVSTRVSFALAPGVTLGEATAAIEEAMARIMLPTEVRAKLGEEAGSLQELRDRQLWLILGAVLAVYLVLGVLYESYVQPLAILSILPSAGIGALLALLAFDGELNLISLLGLFLLVGVVMKNTILMVDFALAAQREQALPARAAILEAARLRFRPILMTSVAALLGMLPLMLATGEGWEMRRPLGIAIVGGLLVSQLLTLYTTPAVFLGLDRLRARVRGKALAKVARQST</sequence>
<dbReference type="SUPFAM" id="SSF82714">
    <property type="entry name" value="Multidrug efflux transporter AcrB TolC docking domain, DN and DC subdomains"/>
    <property type="match status" value="2"/>
</dbReference>
<feature type="transmembrane region" description="Helical" evidence="7">
    <location>
        <begin position="865"/>
        <end position="883"/>
    </location>
</feature>
<evidence type="ECO:0000256" key="1">
    <source>
        <dbReference type="ARBA" id="ARBA00022448"/>
    </source>
</evidence>
<feature type="transmembrane region" description="Helical" evidence="7">
    <location>
        <begin position="472"/>
        <end position="490"/>
    </location>
</feature>
<dbReference type="Gene3D" id="3.30.70.1430">
    <property type="entry name" value="Multidrug efflux transporter AcrB pore domain"/>
    <property type="match status" value="2"/>
</dbReference>
<gene>
    <name evidence="8" type="ORF">WQ53_13145</name>
</gene>
<dbReference type="GO" id="GO:0042910">
    <property type="term" value="F:xenobiotic transmembrane transporter activity"/>
    <property type="evidence" value="ECO:0007669"/>
    <property type="project" value="TreeGrafter"/>
</dbReference>
<evidence type="ECO:0000256" key="7">
    <source>
        <dbReference type="SAM" id="Phobius"/>
    </source>
</evidence>
<keyword evidence="4 7" id="KW-0812">Transmembrane</keyword>
<evidence type="ECO:0000313" key="8">
    <source>
        <dbReference type="EMBL" id="AKC87559.1"/>
    </source>
</evidence>
<evidence type="ECO:0000256" key="4">
    <source>
        <dbReference type="ARBA" id="ARBA00022692"/>
    </source>
</evidence>
<organism evidence="8 9">
    <name type="scientific">Pseudoxanthomonas suwonensis</name>
    <dbReference type="NCBI Taxonomy" id="314722"/>
    <lineage>
        <taxon>Bacteria</taxon>
        <taxon>Pseudomonadati</taxon>
        <taxon>Pseudomonadota</taxon>
        <taxon>Gammaproteobacteria</taxon>
        <taxon>Lysobacterales</taxon>
        <taxon>Lysobacteraceae</taxon>
        <taxon>Pseudoxanthomonas</taxon>
    </lineage>
</organism>
<evidence type="ECO:0000256" key="3">
    <source>
        <dbReference type="ARBA" id="ARBA00022519"/>
    </source>
</evidence>